<reference evidence="1 2" key="1">
    <citation type="submission" date="2019-03" db="EMBL/GenBank/DDBJ databases">
        <title>Genomic Encyclopedia of Type Strains, Phase III (KMG-III): the genomes of soil and plant-associated and newly described type strains.</title>
        <authorList>
            <person name="Whitman W."/>
        </authorList>
    </citation>
    <scope>NUCLEOTIDE SEQUENCE [LARGE SCALE GENOMIC DNA]</scope>
    <source>
        <strain evidence="1 2">CECT 7972</strain>
    </source>
</reference>
<dbReference type="EMBL" id="SNZK01000018">
    <property type="protein sequence ID" value="TDR50715.1"/>
    <property type="molecule type" value="Genomic_DNA"/>
</dbReference>
<evidence type="ECO:0000313" key="1">
    <source>
        <dbReference type="EMBL" id="TDR50715.1"/>
    </source>
</evidence>
<sequence length="39" mass="4324">MSLEASLGETIDTYEPYPIEVQVGGVTGFVMPVDQFQQF</sequence>
<protein>
    <submittedName>
        <fullName evidence="1">Uncharacterized protein</fullName>
    </submittedName>
</protein>
<proteinExistence type="predicted"/>
<dbReference type="Proteomes" id="UP000295558">
    <property type="component" value="Unassembled WGS sequence"/>
</dbReference>
<dbReference type="Pfam" id="PF06153">
    <property type="entry name" value="CdAMP_rec"/>
    <property type="match status" value="1"/>
</dbReference>
<dbReference type="STRING" id="1265846.PROCOU_05263"/>
<dbReference type="AlphaFoldDB" id="A0A4R6ZF56"/>
<organism evidence="1 2">
    <name type="scientific">Listeria rocourtiae</name>
    <dbReference type="NCBI Taxonomy" id="647910"/>
    <lineage>
        <taxon>Bacteria</taxon>
        <taxon>Bacillati</taxon>
        <taxon>Bacillota</taxon>
        <taxon>Bacilli</taxon>
        <taxon>Bacillales</taxon>
        <taxon>Listeriaceae</taxon>
        <taxon>Listeria</taxon>
    </lineage>
</organism>
<keyword evidence="2" id="KW-1185">Reference proteome</keyword>
<gene>
    <name evidence="1" type="ORF">DFP96_11839</name>
</gene>
<name>A0A4R6ZF56_9LIST</name>
<evidence type="ECO:0000313" key="2">
    <source>
        <dbReference type="Proteomes" id="UP000295558"/>
    </source>
</evidence>
<comment type="caution">
    <text evidence="1">The sequence shown here is derived from an EMBL/GenBank/DDBJ whole genome shotgun (WGS) entry which is preliminary data.</text>
</comment>
<accession>A0A4R6ZF56</accession>
<dbReference type="InterPro" id="IPR010375">
    <property type="entry name" value="CdAMP_rec"/>
</dbReference>